<dbReference type="AlphaFoldDB" id="L7ML03"/>
<keyword evidence="1" id="KW-0732">Signal</keyword>
<feature type="non-terminal residue" evidence="2">
    <location>
        <position position="71"/>
    </location>
</feature>
<evidence type="ECO:0008006" key="3">
    <source>
        <dbReference type="Google" id="ProtNLM"/>
    </source>
</evidence>
<dbReference type="EMBL" id="GACK01000133">
    <property type="protein sequence ID" value="JAA64901.1"/>
    <property type="molecule type" value="mRNA"/>
</dbReference>
<proteinExistence type="evidence at transcript level"/>
<name>L7ML03_RHIPC</name>
<organism evidence="2">
    <name type="scientific">Rhipicephalus pulchellus</name>
    <name type="common">Yellow backed tick</name>
    <name type="synonym">Dermacentor pulchellus</name>
    <dbReference type="NCBI Taxonomy" id="72859"/>
    <lineage>
        <taxon>Eukaryota</taxon>
        <taxon>Metazoa</taxon>
        <taxon>Ecdysozoa</taxon>
        <taxon>Arthropoda</taxon>
        <taxon>Chelicerata</taxon>
        <taxon>Arachnida</taxon>
        <taxon>Acari</taxon>
        <taxon>Parasitiformes</taxon>
        <taxon>Ixodida</taxon>
        <taxon>Ixodoidea</taxon>
        <taxon>Ixodidae</taxon>
        <taxon>Rhipicephalinae</taxon>
        <taxon>Rhipicephalus</taxon>
        <taxon>Rhipicephalus</taxon>
    </lineage>
</organism>
<feature type="chain" id="PRO_5003981938" description="Secreted peptide" evidence="1">
    <location>
        <begin position="20"/>
        <end position="71"/>
    </location>
</feature>
<evidence type="ECO:0000256" key="1">
    <source>
        <dbReference type="SAM" id="SignalP"/>
    </source>
</evidence>
<protein>
    <recommendedName>
        <fullName evidence="3">Secreted peptide</fullName>
    </recommendedName>
</protein>
<reference evidence="2" key="1">
    <citation type="submission" date="2012-11" db="EMBL/GenBank/DDBJ databases">
        <authorList>
            <person name="Lucero-Rivera Y.E."/>
            <person name="Tovar-Ramirez D."/>
        </authorList>
    </citation>
    <scope>NUCLEOTIDE SEQUENCE</scope>
    <source>
        <tissue evidence="2">Salivary gland</tissue>
    </source>
</reference>
<accession>L7ML03</accession>
<feature type="signal peptide" evidence="1">
    <location>
        <begin position="1"/>
        <end position="19"/>
    </location>
</feature>
<evidence type="ECO:0000313" key="2">
    <source>
        <dbReference type="EMBL" id="JAA64901.1"/>
    </source>
</evidence>
<sequence length="71" mass="7989">MYPAIYECNVLILLAWLNAFTNRGKWTYNERHVFILAFSTEKSTLWSCAACSGTAGQTNAIKKLQHANLHG</sequence>
<reference evidence="2" key="2">
    <citation type="journal article" date="2015" name="J. Proteomics">
        <title>Sexual differences in the sialomes of the zebra tick, Rhipicephalus pulchellus.</title>
        <authorList>
            <person name="Tan A.W."/>
            <person name="Francischetti I.M."/>
            <person name="Slovak M."/>
            <person name="Kini R.M."/>
            <person name="Ribeiro J.M."/>
        </authorList>
    </citation>
    <scope>NUCLEOTIDE SEQUENCE</scope>
    <source>
        <tissue evidence="2">Salivary gland</tissue>
    </source>
</reference>